<organism evidence="3 4">
    <name type="scientific">Cladophialophora chaetospira</name>
    <dbReference type="NCBI Taxonomy" id="386627"/>
    <lineage>
        <taxon>Eukaryota</taxon>
        <taxon>Fungi</taxon>
        <taxon>Dikarya</taxon>
        <taxon>Ascomycota</taxon>
        <taxon>Pezizomycotina</taxon>
        <taxon>Eurotiomycetes</taxon>
        <taxon>Chaetothyriomycetidae</taxon>
        <taxon>Chaetothyriales</taxon>
        <taxon>Herpotrichiellaceae</taxon>
        <taxon>Cladophialophora</taxon>
    </lineage>
</organism>
<dbReference type="InterPro" id="IPR046331">
    <property type="entry name" value="GPAM1-like"/>
</dbReference>
<feature type="compositionally biased region" description="Basic and acidic residues" evidence="1">
    <location>
        <begin position="201"/>
        <end position="213"/>
    </location>
</feature>
<feature type="compositionally biased region" description="Basic and acidic residues" evidence="1">
    <location>
        <begin position="233"/>
        <end position="250"/>
    </location>
</feature>
<proteinExistence type="predicted"/>
<evidence type="ECO:0000256" key="1">
    <source>
        <dbReference type="SAM" id="MobiDB-lite"/>
    </source>
</evidence>
<evidence type="ECO:0000259" key="2">
    <source>
        <dbReference type="Pfam" id="PF12572"/>
    </source>
</evidence>
<keyword evidence="4" id="KW-1185">Reference proteome</keyword>
<gene>
    <name evidence="3" type="ORF">H2200_001360</name>
</gene>
<name>A0AA38XL07_9EURO</name>
<dbReference type="PANTHER" id="PTHR46370:SF1">
    <property type="entry name" value="GPALPP MOTIFS-CONTAINING PROTEIN 1"/>
    <property type="match status" value="1"/>
</dbReference>
<sequence>MSSIGPQLPPNLQKRKRSDDEDDGNTSDSSTGPAPPPKPKETSPSVAKRARVIGPAPPPAPLAERPATDPEPSSEEGSESDDDDFGPMLPSAADNAVEASTKSPIGTQSGENAVPGAPAQRDEWMTMAPTNGDWSSRVDPTKLKNRKFNTGRGAKAPSQAVGGDASWYETPEQKQERLKREVMGIKDAATSSKSGSGQSTKAHDNATARRLKEYSTTQRGPSLYASHNASQEKPVDDDPSARAFDREKDIGSGSAISATKRREMVKKSADFSSKFEKARYL</sequence>
<feature type="region of interest" description="Disordered" evidence="1">
    <location>
        <begin position="1"/>
        <end position="281"/>
    </location>
</feature>
<evidence type="ECO:0000313" key="4">
    <source>
        <dbReference type="Proteomes" id="UP001172673"/>
    </source>
</evidence>
<accession>A0AA38XL07</accession>
<feature type="compositionally biased region" description="Polar residues" evidence="1">
    <location>
        <begin position="98"/>
        <end position="111"/>
    </location>
</feature>
<feature type="domain" description="DUF3752" evidence="2">
    <location>
        <begin position="129"/>
        <end position="276"/>
    </location>
</feature>
<dbReference type="Pfam" id="PF12572">
    <property type="entry name" value="DUF3752"/>
    <property type="match status" value="1"/>
</dbReference>
<feature type="compositionally biased region" description="Basic and acidic residues" evidence="1">
    <location>
        <begin position="171"/>
        <end position="184"/>
    </location>
</feature>
<dbReference type="EMBL" id="JAPDRK010000002">
    <property type="protein sequence ID" value="KAJ9615285.1"/>
    <property type="molecule type" value="Genomic_DNA"/>
</dbReference>
<dbReference type="AlphaFoldDB" id="A0AA38XL07"/>
<dbReference type="PANTHER" id="PTHR46370">
    <property type="entry name" value="GPALPP MOTIFS-CONTAINING PROTEIN 1"/>
    <property type="match status" value="1"/>
</dbReference>
<feature type="compositionally biased region" description="Acidic residues" evidence="1">
    <location>
        <begin position="72"/>
        <end position="85"/>
    </location>
</feature>
<dbReference type="Proteomes" id="UP001172673">
    <property type="component" value="Unassembled WGS sequence"/>
</dbReference>
<feature type="compositionally biased region" description="Polar residues" evidence="1">
    <location>
        <begin position="214"/>
        <end position="231"/>
    </location>
</feature>
<evidence type="ECO:0000313" key="3">
    <source>
        <dbReference type="EMBL" id="KAJ9615285.1"/>
    </source>
</evidence>
<reference evidence="3" key="1">
    <citation type="submission" date="2022-10" db="EMBL/GenBank/DDBJ databases">
        <title>Culturing micro-colonial fungi from biological soil crusts in the Mojave desert and describing Neophaeococcomyces mojavensis, and introducing the new genera and species Taxawa tesnikishii.</title>
        <authorList>
            <person name="Kurbessoian T."/>
            <person name="Stajich J.E."/>
        </authorList>
    </citation>
    <scope>NUCLEOTIDE SEQUENCE</scope>
    <source>
        <strain evidence="3">TK_41</strain>
    </source>
</reference>
<dbReference type="InterPro" id="IPR022226">
    <property type="entry name" value="DUF3752"/>
</dbReference>
<protein>
    <recommendedName>
        <fullName evidence="2">DUF3752 domain-containing protein</fullName>
    </recommendedName>
</protein>
<feature type="compositionally biased region" description="Low complexity" evidence="1">
    <location>
        <begin position="188"/>
        <end position="200"/>
    </location>
</feature>
<comment type="caution">
    <text evidence="3">The sequence shown here is derived from an EMBL/GenBank/DDBJ whole genome shotgun (WGS) entry which is preliminary data.</text>
</comment>
<feature type="compositionally biased region" description="Basic and acidic residues" evidence="1">
    <location>
        <begin position="260"/>
        <end position="281"/>
    </location>
</feature>